<gene>
    <name evidence="2" type="ORF">PZE19_28235</name>
</gene>
<evidence type="ECO:0000313" key="3">
    <source>
        <dbReference type="Proteomes" id="UP001216907"/>
    </source>
</evidence>
<proteinExistence type="predicted"/>
<accession>A0ABT6FJC0</accession>
<reference evidence="2 3" key="1">
    <citation type="submission" date="2023-03" db="EMBL/GenBank/DDBJ databases">
        <title>Paludisphaera mucosa sp. nov. a novel planctomycete from northern fen.</title>
        <authorList>
            <person name="Ivanova A."/>
        </authorList>
    </citation>
    <scope>NUCLEOTIDE SEQUENCE [LARGE SCALE GENOMIC DNA]</scope>
    <source>
        <strain evidence="2 3">Pla2</strain>
    </source>
</reference>
<keyword evidence="1" id="KW-1133">Transmembrane helix</keyword>
<keyword evidence="1" id="KW-0812">Transmembrane</keyword>
<comment type="caution">
    <text evidence="2">The sequence shown here is derived from an EMBL/GenBank/DDBJ whole genome shotgun (WGS) entry which is preliminary data.</text>
</comment>
<feature type="transmembrane region" description="Helical" evidence="1">
    <location>
        <begin position="125"/>
        <end position="143"/>
    </location>
</feature>
<dbReference type="EMBL" id="JARRAG010000002">
    <property type="protein sequence ID" value="MDG3007672.1"/>
    <property type="molecule type" value="Genomic_DNA"/>
</dbReference>
<feature type="transmembrane region" description="Helical" evidence="1">
    <location>
        <begin position="191"/>
        <end position="211"/>
    </location>
</feature>
<protein>
    <submittedName>
        <fullName evidence="2">Uncharacterized protein</fullName>
    </submittedName>
</protein>
<sequence>MLFVACIAGFAAWGCGEMTNGFFRPSEESSARRFDFGALNRELRIAGTRNAAVSYGLLGGLLGLALGLSAAPWKGPAARSLGPGLLGLIAGAAGGVAGSYLVIPIHFEYKDPSGTDMLQSARAHGVIWGLAGLGAGLAVGLSGPHPGRPIAVRSALGGLIGALLGTVVYELVGGLAFPLDRTTDAVAASTSTRLIACISVAIGTALGILAFRPPAPAPPEVPQAESVP</sequence>
<evidence type="ECO:0000313" key="2">
    <source>
        <dbReference type="EMBL" id="MDG3007672.1"/>
    </source>
</evidence>
<name>A0ABT6FJC0_9BACT</name>
<evidence type="ECO:0000256" key="1">
    <source>
        <dbReference type="SAM" id="Phobius"/>
    </source>
</evidence>
<organism evidence="2 3">
    <name type="scientific">Paludisphaera mucosa</name>
    <dbReference type="NCBI Taxonomy" id="3030827"/>
    <lineage>
        <taxon>Bacteria</taxon>
        <taxon>Pseudomonadati</taxon>
        <taxon>Planctomycetota</taxon>
        <taxon>Planctomycetia</taxon>
        <taxon>Isosphaerales</taxon>
        <taxon>Isosphaeraceae</taxon>
        <taxon>Paludisphaera</taxon>
    </lineage>
</organism>
<feature type="transmembrane region" description="Helical" evidence="1">
    <location>
        <begin position="55"/>
        <end position="73"/>
    </location>
</feature>
<keyword evidence="3" id="KW-1185">Reference proteome</keyword>
<keyword evidence="1" id="KW-0472">Membrane</keyword>
<dbReference type="Proteomes" id="UP001216907">
    <property type="component" value="Unassembled WGS sequence"/>
</dbReference>
<dbReference type="RefSeq" id="WP_277863946.1">
    <property type="nucleotide sequence ID" value="NZ_JARRAG010000002.1"/>
</dbReference>
<feature type="transmembrane region" description="Helical" evidence="1">
    <location>
        <begin position="85"/>
        <end position="105"/>
    </location>
</feature>
<feature type="transmembrane region" description="Helical" evidence="1">
    <location>
        <begin position="155"/>
        <end position="179"/>
    </location>
</feature>